<dbReference type="Pfam" id="PF06114">
    <property type="entry name" value="Peptidase_M78"/>
    <property type="match status" value="1"/>
</dbReference>
<dbReference type="EMBL" id="CP042467">
    <property type="protein sequence ID" value="QED26364.1"/>
    <property type="molecule type" value="Genomic_DNA"/>
</dbReference>
<name>A0A5B8XL76_9DELT</name>
<dbReference type="InterPro" id="IPR010359">
    <property type="entry name" value="IrrE_HExxH"/>
</dbReference>
<dbReference type="PANTHER" id="PTHR43236:SF2">
    <property type="entry name" value="BLL0069 PROTEIN"/>
    <property type="match status" value="1"/>
</dbReference>
<evidence type="ECO:0000313" key="3">
    <source>
        <dbReference type="Proteomes" id="UP000321595"/>
    </source>
</evidence>
<sequence length="169" mass="18843">MRVCGVQMSEPVWKKIREAAPLNAEGLLAGLDLDQSFPVDVEAVAQGMGIGIERTADDEDGCLVIEDGKATIKISERVAPVRQRFTIAHELGHLALGHEFERTIHRDVSPQRPWKVEREANAWAAQFLMPEDRVRVVAKALSSLEEMASYFNVSTDAMIYRLKDLGIID</sequence>
<dbReference type="OrthoDB" id="9794834at2"/>
<accession>A0A5B8XL76</accession>
<dbReference type="InterPro" id="IPR052345">
    <property type="entry name" value="Rad_response_metalloprotease"/>
</dbReference>
<dbReference type="Proteomes" id="UP000321595">
    <property type="component" value="Chromosome"/>
</dbReference>
<dbReference type="KEGG" id="bbae:FRD01_03690"/>
<reference evidence="2 3" key="1">
    <citation type="submission" date="2019-08" db="EMBL/GenBank/DDBJ databases">
        <authorList>
            <person name="Liang Q."/>
        </authorList>
    </citation>
    <scope>NUCLEOTIDE SEQUENCE [LARGE SCALE GENOMIC DNA]</scope>
    <source>
        <strain evidence="2 3">V1718</strain>
    </source>
</reference>
<dbReference type="PANTHER" id="PTHR43236">
    <property type="entry name" value="ANTITOXIN HIGA1"/>
    <property type="match status" value="1"/>
</dbReference>
<gene>
    <name evidence="2" type="ORF">FRD01_03690</name>
</gene>
<organism evidence="2 3">
    <name type="scientific">Microvenator marinus</name>
    <dbReference type="NCBI Taxonomy" id="2600177"/>
    <lineage>
        <taxon>Bacteria</taxon>
        <taxon>Deltaproteobacteria</taxon>
        <taxon>Bradymonadales</taxon>
        <taxon>Microvenatoraceae</taxon>
        <taxon>Microvenator</taxon>
    </lineage>
</organism>
<evidence type="ECO:0000259" key="1">
    <source>
        <dbReference type="Pfam" id="PF06114"/>
    </source>
</evidence>
<dbReference type="AlphaFoldDB" id="A0A5B8XL76"/>
<protein>
    <submittedName>
        <fullName evidence="2">ImmA/IrrE family metallo-endopeptidase</fullName>
    </submittedName>
</protein>
<dbReference type="Gene3D" id="1.10.10.2910">
    <property type="match status" value="1"/>
</dbReference>
<feature type="domain" description="IrrE N-terminal-like" evidence="1">
    <location>
        <begin position="69"/>
        <end position="163"/>
    </location>
</feature>
<proteinExistence type="predicted"/>
<keyword evidence="3" id="KW-1185">Reference proteome</keyword>
<evidence type="ECO:0000313" key="2">
    <source>
        <dbReference type="EMBL" id="QED26364.1"/>
    </source>
</evidence>